<keyword evidence="1" id="KW-0175">Coiled coil</keyword>
<dbReference type="Proteomes" id="UP000199041">
    <property type="component" value="Unassembled WGS sequence"/>
</dbReference>
<dbReference type="AlphaFoldDB" id="A0A1H4CGB4"/>
<evidence type="ECO:0000313" key="2">
    <source>
        <dbReference type="EMBL" id="SEA59441.1"/>
    </source>
</evidence>
<reference evidence="2 3" key="1">
    <citation type="submission" date="2016-10" db="EMBL/GenBank/DDBJ databases">
        <authorList>
            <person name="de Groot N.N."/>
        </authorList>
    </citation>
    <scope>NUCLEOTIDE SEQUENCE [LARGE SCALE GENOMIC DNA]</scope>
    <source>
        <strain evidence="2 3">Vu-144</strain>
    </source>
</reference>
<name>A0A1H4CGB4_9BACT</name>
<dbReference type="EMBL" id="FNQY01000031">
    <property type="protein sequence ID" value="SEA59441.1"/>
    <property type="molecule type" value="Genomic_DNA"/>
</dbReference>
<sequence length="442" mass="51597">MKARTKLELEVVRLSNMLPEITAKQEQWAEQNCLRHVGYANKTSCFCLDCGETFGLELISRRRATCPHCDQKLKVFYNRKTTLKQVEYYAIAYLFSGFQVVANFEIISSHKKGQPAYISHTRILEYWIDDTGKTTKIGRLHNTSFFCDSWIGDWEIRKDVSRGYAYNKYRIYPCKYHPDSCIKPEYRKIGITHELGGLDMEEAIRIIGSEPKAETLIKAKQWWLLSHCEESMGRIYRYWPSIKICLRNKYTVKDARTWFDYLTLLDGFGKDLRNPKYVCPKDLKRVHDQLVAKRSRINEAERARINAMREADRIRADQEAAKAFMERIQPFIGFAVGDEEITVKVLETIPEFEQEAKVLHHCVFTNSYFTKQNSLIMSARIEGEPVETIELSLRSFEILQARGKFNRATEYHDRILKLVKKGLPRLKKIIDNSAERSALKTA</sequence>
<organism evidence="2 3">
    <name type="scientific">Arachidicoccus rhizosphaerae</name>
    <dbReference type="NCBI Taxonomy" id="551991"/>
    <lineage>
        <taxon>Bacteria</taxon>
        <taxon>Pseudomonadati</taxon>
        <taxon>Bacteroidota</taxon>
        <taxon>Chitinophagia</taxon>
        <taxon>Chitinophagales</taxon>
        <taxon>Chitinophagaceae</taxon>
        <taxon>Arachidicoccus</taxon>
    </lineage>
</organism>
<dbReference type="Pfam" id="PF14284">
    <property type="entry name" value="PcfJ"/>
    <property type="match status" value="1"/>
</dbReference>
<dbReference type="OrthoDB" id="700137at2"/>
<proteinExistence type="predicted"/>
<evidence type="ECO:0000313" key="3">
    <source>
        <dbReference type="Proteomes" id="UP000199041"/>
    </source>
</evidence>
<keyword evidence="3" id="KW-1185">Reference proteome</keyword>
<protein>
    <submittedName>
        <fullName evidence="2">PcfJ-like protein</fullName>
    </submittedName>
</protein>
<dbReference type="InterPro" id="IPR025586">
    <property type="entry name" value="PcfJ"/>
</dbReference>
<dbReference type="STRING" id="551991.SAMN05192529_13144"/>
<evidence type="ECO:0000256" key="1">
    <source>
        <dbReference type="SAM" id="Coils"/>
    </source>
</evidence>
<dbReference type="RefSeq" id="WP_091401057.1">
    <property type="nucleotide sequence ID" value="NZ_FNQY01000031.1"/>
</dbReference>
<accession>A0A1H4CGB4</accession>
<gene>
    <name evidence="2" type="ORF">SAMN05192529_13144</name>
</gene>
<feature type="coiled-coil region" evidence="1">
    <location>
        <begin position="283"/>
        <end position="317"/>
    </location>
</feature>